<dbReference type="Pfam" id="PF00022">
    <property type="entry name" value="Actin"/>
    <property type="match status" value="1"/>
</dbReference>
<dbReference type="Gene3D" id="3.30.420.40">
    <property type="match status" value="1"/>
</dbReference>
<comment type="caution">
    <text evidence="1">The sequence shown here is derived from an EMBL/GenBank/DDBJ whole genome shotgun (WGS) entry which is preliminary data.</text>
</comment>
<dbReference type="InterPro" id="IPR043129">
    <property type="entry name" value="ATPase_NBD"/>
</dbReference>
<dbReference type="InterPro" id="IPR004000">
    <property type="entry name" value="Actin"/>
</dbReference>
<evidence type="ECO:0008006" key="2">
    <source>
        <dbReference type="Google" id="ProtNLM"/>
    </source>
</evidence>
<reference evidence="1" key="1">
    <citation type="journal article" date="2014" name="Front. Microbiol.">
        <title>High frequency of phylogenetically diverse reductive dehalogenase-homologous genes in deep subseafloor sedimentary metagenomes.</title>
        <authorList>
            <person name="Kawai M."/>
            <person name="Futagami T."/>
            <person name="Toyoda A."/>
            <person name="Takaki Y."/>
            <person name="Nishi S."/>
            <person name="Hori S."/>
            <person name="Arai W."/>
            <person name="Tsubouchi T."/>
            <person name="Morono Y."/>
            <person name="Uchiyama I."/>
            <person name="Ito T."/>
            <person name="Fujiyama A."/>
            <person name="Inagaki F."/>
            <person name="Takami H."/>
        </authorList>
    </citation>
    <scope>NUCLEOTIDE SEQUENCE</scope>
    <source>
        <strain evidence="1">Expedition CK06-06</strain>
    </source>
</reference>
<organism evidence="1">
    <name type="scientific">marine sediment metagenome</name>
    <dbReference type="NCBI Taxonomy" id="412755"/>
    <lineage>
        <taxon>unclassified sequences</taxon>
        <taxon>metagenomes</taxon>
        <taxon>ecological metagenomes</taxon>
    </lineage>
</organism>
<dbReference type="SUPFAM" id="SSF53067">
    <property type="entry name" value="Actin-like ATPase domain"/>
    <property type="match status" value="1"/>
</dbReference>
<feature type="non-terminal residue" evidence="1">
    <location>
        <position position="81"/>
    </location>
</feature>
<name>X0VKT6_9ZZZZ</name>
<proteinExistence type="predicted"/>
<accession>X0VKT6</accession>
<protein>
    <recommendedName>
        <fullName evidence="2">Actin-like protein N-terminal domain-containing protein</fullName>
    </recommendedName>
</protein>
<gene>
    <name evidence="1" type="ORF">S01H1_60217</name>
</gene>
<evidence type="ECO:0000313" key="1">
    <source>
        <dbReference type="EMBL" id="GAG18904.1"/>
    </source>
</evidence>
<dbReference type="AlphaFoldDB" id="X0VKT6"/>
<dbReference type="EMBL" id="BARS01039438">
    <property type="protein sequence ID" value="GAG18904.1"/>
    <property type="molecule type" value="Genomic_DNA"/>
</dbReference>
<sequence length="81" mass="9301">MSNLDNQLRPLILDFGSDTFRMGWAGDDSPTIIAPAVYADVKDYLFESDIIDGLEDLLIEEDTEQYLFGYEALKYQNILKF</sequence>